<keyword evidence="17" id="KW-0393">Immunoglobulin domain</keyword>
<keyword evidence="24" id="KW-1185">Reference proteome</keyword>
<evidence type="ECO:0000256" key="6">
    <source>
        <dbReference type="ARBA" id="ARBA00022692"/>
    </source>
</evidence>
<sequence>MVTQTRVHLQTWVLLIFVVHVSQPVCVDAPSDTEAILGEPMKLICVACLKREEVKAKTRVDWYYTPNKENGPAHKTHIFKYEYGTPTELNGTFKGRLFWNGSQDLQDVSIRLINVTYNDSGFYECQVFRKFEFEFYSPSTTIFRNFTLTVKEKASVDPTALYSEIMMYVLLVFLTLWLLVEMVYCYRKISKSDEQTEDTVTNYLAIPSEQKDNPAAPVTE</sequence>
<dbReference type="OrthoDB" id="9440529at2759"/>
<dbReference type="RefSeq" id="XP_020455869.1">
    <property type="nucleotide sequence ID" value="XM_020600213.1"/>
</dbReference>
<dbReference type="KEGG" id="malb:109960256"/>
<evidence type="ECO:0000256" key="1">
    <source>
        <dbReference type="ARBA" id="ARBA00004251"/>
    </source>
</evidence>
<evidence type="ECO:0000313" key="24">
    <source>
        <dbReference type="Proteomes" id="UP000261600"/>
    </source>
</evidence>
<evidence type="ECO:0000256" key="2">
    <source>
        <dbReference type="ARBA" id="ARBA00010404"/>
    </source>
</evidence>
<feature type="domain" description="Ig-like" evidence="22">
    <location>
        <begin position="24"/>
        <end position="127"/>
    </location>
</feature>
<keyword evidence="15" id="KW-0739">Sodium transport</keyword>
<dbReference type="InterPro" id="IPR013106">
    <property type="entry name" value="Ig_V-set"/>
</dbReference>
<dbReference type="GO" id="GO:0001518">
    <property type="term" value="C:voltage-gated sodium channel complex"/>
    <property type="evidence" value="ECO:0007669"/>
    <property type="project" value="InterPro"/>
</dbReference>
<comment type="subcellular location">
    <subcellularLocation>
        <location evidence="1">Cell membrane</location>
        <topology evidence="1">Single-pass type I membrane protein</topology>
    </subcellularLocation>
</comment>
<dbReference type="SMART" id="SM00409">
    <property type="entry name" value="IG"/>
    <property type="match status" value="1"/>
</dbReference>
<dbReference type="InterPro" id="IPR036179">
    <property type="entry name" value="Ig-like_dom_sf"/>
</dbReference>
<evidence type="ECO:0000256" key="21">
    <source>
        <dbReference type="SAM" id="SignalP"/>
    </source>
</evidence>
<keyword evidence="4" id="KW-0894">Sodium channel</keyword>
<evidence type="ECO:0000256" key="8">
    <source>
        <dbReference type="ARBA" id="ARBA00022882"/>
    </source>
</evidence>
<evidence type="ECO:0000256" key="10">
    <source>
        <dbReference type="ARBA" id="ARBA00023053"/>
    </source>
</evidence>
<dbReference type="InterPro" id="IPR013783">
    <property type="entry name" value="Ig-like_fold"/>
</dbReference>
<dbReference type="FunFam" id="2.60.40.10:FF:000375">
    <property type="entry name" value="Sodium channel beta 1 subunit"/>
    <property type="match status" value="1"/>
</dbReference>
<dbReference type="STRING" id="43700.ENSMALP00000009585"/>
<name>A0A3Q3IZQ8_MONAL</name>
<dbReference type="GO" id="GO:0019871">
    <property type="term" value="F:sodium channel inhibitor activity"/>
    <property type="evidence" value="ECO:0007669"/>
    <property type="project" value="TreeGrafter"/>
</dbReference>
<keyword evidence="10" id="KW-0915">Sodium</keyword>
<proteinExistence type="inferred from homology"/>
<evidence type="ECO:0000256" key="12">
    <source>
        <dbReference type="ARBA" id="ARBA00023136"/>
    </source>
</evidence>
<reference evidence="23" key="2">
    <citation type="submission" date="2025-09" db="UniProtKB">
        <authorList>
            <consortium name="Ensembl"/>
        </authorList>
    </citation>
    <scope>IDENTIFICATION</scope>
</reference>
<keyword evidence="7 21" id="KW-0732">Signal</keyword>
<evidence type="ECO:0000313" key="23">
    <source>
        <dbReference type="Ensembl" id="ENSMALP00000009585.1"/>
    </source>
</evidence>
<evidence type="ECO:0000256" key="5">
    <source>
        <dbReference type="ARBA" id="ARBA00022475"/>
    </source>
</evidence>
<dbReference type="PANTHER" id="PTHR10546">
    <property type="entry name" value="SODIUM CHANNEL SUBUNIT BETA-1 AND 3"/>
    <property type="match status" value="1"/>
</dbReference>
<evidence type="ECO:0000256" key="4">
    <source>
        <dbReference type="ARBA" id="ARBA00022461"/>
    </source>
</evidence>
<evidence type="ECO:0000256" key="16">
    <source>
        <dbReference type="ARBA" id="ARBA00023303"/>
    </source>
</evidence>
<dbReference type="AlphaFoldDB" id="A0A3Q3IZQ8"/>
<keyword evidence="5" id="KW-1003">Cell membrane</keyword>
<keyword evidence="13" id="KW-1015">Disulfide bond</keyword>
<dbReference type="CTD" id="55800"/>
<comment type="subunit">
    <text evidence="19">A voltage-gated sodium (Nav) channel consists of an ion-conducting pore-forming alpha subunit functional on its own that is regulated by one or more beta subunits. Forms homodimers and homotrimers. SCN3B is non-covalently associated with alpha subunits and induces the formation of alpha subunit oligomers, including trimers. Interacts with SCN5A/Nav1.5; regulatory subunit of SCN5A/Nav1.5. Interacts with SCN7A/Nav2.1; probable regulatory subunit of SCN7A/Nav2.1. Interacts with SCN10A; regulatory subunit of SCN10A/Nav1.8. Interacts with NFASC; probably involved in targeting the sodium channels to the nodes of Ranvier.</text>
</comment>
<keyword evidence="11" id="KW-0406">Ion transport</keyword>
<keyword evidence="8" id="KW-0851">Voltage-gated channel</keyword>
<evidence type="ECO:0000259" key="22">
    <source>
        <dbReference type="PROSITE" id="PS50835"/>
    </source>
</evidence>
<comment type="similarity">
    <text evidence="2">Belongs to the sodium channel auxiliary subunit SCN3B (TC 8.A.17) family.</text>
</comment>
<evidence type="ECO:0000256" key="15">
    <source>
        <dbReference type="ARBA" id="ARBA00023201"/>
    </source>
</evidence>
<accession>A0A3Q3IZQ8</accession>
<evidence type="ECO:0000256" key="20">
    <source>
        <dbReference type="SAM" id="Phobius"/>
    </source>
</evidence>
<dbReference type="Gene3D" id="2.60.40.10">
    <property type="entry name" value="Immunoglobulins"/>
    <property type="match status" value="1"/>
</dbReference>
<protein>
    <recommendedName>
        <fullName evidence="18">Sodium channel regulatory subunit beta-3</fullName>
    </recommendedName>
</protein>
<evidence type="ECO:0000256" key="17">
    <source>
        <dbReference type="ARBA" id="ARBA00023319"/>
    </source>
</evidence>
<dbReference type="InterPro" id="IPR003599">
    <property type="entry name" value="Ig_sub"/>
</dbReference>
<dbReference type="SUPFAM" id="SSF48726">
    <property type="entry name" value="Immunoglobulin"/>
    <property type="match status" value="1"/>
</dbReference>
<evidence type="ECO:0000256" key="14">
    <source>
        <dbReference type="ARBA" id="ARBA00023180"/>
    </source>
</evidence>
<evidence type="ECO:0000256" key="19">
    <source>
        <dbReference type="ARBA" id="ARBA00049669"/>
    </source>
</evidence>
<evidence type="ECO:0000256" key="9">
    <source>
        <dbReference type="ARBA" id="ARBA00022989"/>
    </source>
</evidence>
<dbReference type="GO" id="GO:0005272">
    <property type="term" value="F:sodium channel activity"/>
    <property type="evidence" value="ECO:0007669"/>
    <property type="project" value="UniProtKB-KW"/>
</dbReference>
<dbReference type="GeneID" id="109960256"/>
<feature type="chain" id="PRO_5018532404" description="Sodium channel regulatory subunit beta-3" evidence="21">
    <location>
        <begin position="25"/>
        <end position="220"/>
    </location>
</feature>
<evidence type="ECO:0000256" key="11">
    <source>
        <dbReference type="ARBA" id="ARBA00023065"/>
    </source>
</evidence>
<dbReference type="PROSITE" id="PS50835">
    <property type="entry name" value="IG_LIKE"/>
    <property type="match status" value="1"/>
</dbReference>
<dbReference type="Pfam" id="PF07686">
    <property type="entry name" value="V-set"/>
    <property type="match status" value="1"/>
</dbReference>
<dbReference type="InterPro" id="IPR027098">
    <property type="entry name" value="Na_channel_b1/b3"/>
</dbReference>
<evidence type="ECO:0000256" key="18">
    <source>
        <dbReference type="ARBA" id="ARBA00044530"/>
    </source>
</evidence>
<evidence type="ECO:0000256" key="13">
    <source>
        <dbReference type="ARBA" id="ARBA00023157"/>
    </source>
</evidence>
<dbReference type="GO" id="GO:0086091">
    <property type="term" value="P:regulation of heart rate by cardiac conduction"/>
    <property type="evidence" value="ECO:0007669"/>
    <property type="project" value="TreeGrafter"/>
</dbReference>
<dbReference type="PANTHER" id="PTHR10546:SF1">
    <property type="entry name" value="SODIUM CHANNEL SUBUNIT BETA-3"/>
    <property type="match status" value="1"/>
</dbReference>
<dbReference type="GO" id="GO:0086005">
    <property type="term" value="P:ventricular cardiac muscle cell action potential"/>
    <property type="evidence" value="ECO:0007669"/>
    <property type="project" value="TreeGrafter"/>
</dbReference>
<feature type="transmembrane region" description="Helical" evidence="20">
    <location>
        <begin position="165"/>
        <end position="186"/>
    </location>
</feature>
<keyword evidence="6 20" id="KW-0812">Transmembrane</keyword>
<keyword evidence="14" id="KW-0325">Glycoprotein</keyword>
<keyword evidence="3" id="KW-0813">Transport</keyword>
<keyword evidence="12 20" id="KW-0472">Membrane</keyword>
<evidence type="ECO:0000256" key="3">
    <source>
        <dbReference type="ARBA" id="ARBA00022448"/>
    </source>
</evidence>
<organism evidence="23 24">
    <name type="scientific">Monopterus albus</name>
    <name type="common">Swamp eel</name>
    <dbReference type="NCBI Taxonomy" id="43700"/>
    <lineage>
        <taxon>Eukaryota</taxon>
        <taxon>Metazoa</taxon>
        <taxon>Chordata</taxon>
        <taxon>Craniata</taxon>
        <taxon>Vertebrata</taxon>
        <taxon>Euteleostomi</taxon>
        <taxon>Actinopterygii</taxon>
        <taxon>Neopterygii</taxon>
        <taxon>Teleostei</taxon>
        <taxon>Neoteleostei</taxon>
        <taxon>Acanthomorphata</taxon>
        <taxon>Anabantaria</taxon>
        <taxon>Synbranchiformes</taxon>
        <taxon>Synbranchidae</taxon>
        <taxon>Monopterus</taxon>
    </lineage>
</organism>
<feature type="signal peptide" evidence="21">
    <location>
        <begin position="1"/>
        <end position="24"/>
    </location>
</feature>
<keyword evidence="9 20" id="KW-1133">Transmembrane helix</keyword>
<dbReference type="Ensembl" id="ENSMALT00000009787.1">
    <property type="protein sequence ID" value="ENSMALP00000009585.1"/>
    <property type="gene ID" value="ENSMALG00000006811.1"/>
</dbReference>
<evidence type="ECO:0000256" key="7">
    <source>
        <dbReference type="ARBA" id="ARBA00022729"/>
    </source>
</evidence>
<dbReference type="Proteomes" id="UP000261600">
    <property type="component" value="Unplaced"/>
</dbReference>
<reference evidence="23" key="1">
    <citation type="submission" date="2025-08" db="UniProtKB">
        <authorList>
            <consortium name="Ensembl"/>
        </authorList>
    </citation>
    <scope>IDENTIFICATION</scope>
</reference>
<dbReference type="InterPro" id="IPR007110">
    <property type="entry name" value="Ig-like_dom"/>
</dbReference>
<keyword evidence="16" id="KW-0407">Ion channel</keyword>
<dbReference type="GO" id="GO:0044325">
    <property type="term" value="F:transmembrane transporter binding"/>
    <property type="evidence" value="ECO:0007669"/>
    <property type="project" value="TreeGrafter"/>
</dbReference>